<keyword evidence="1" id="KW-0808">Transferase</keyword>
<dbReference type="Gene3D" id="3.40.50.150">
    <property type="entry name" value="Vaccinia Virus protein VP39"/>
    <property type="match status" value="1"/>
</dbReference>
<feature type="binding site" evidence="1">
    <location>
        <position position="166"/>
    </location>
    <ligand>
        <name>S-adenosyl-L-methionine</name>
        <dbReference type="ChEBI" id="CHEBI:59789"/>
    </ligand>
</feature>
<dbReference type="EMBL" id="LGSZ01000015">
    <property type="protein sequence ID" value="KPH82662.1"/>
    <property type="molecule type" value="Genomic_DNA"/>
</dbReference>
<dbReference type="PANTHER" id="PTHR37426:SF1">
    <property type="entry name" value="RIBOSOMAL RNA LARGE SUBUNIT METHYLTRANSFERASE J"/>
    <property type="match status" value="1"/>
</dbReference>
<feature type="binding site" evidence="1">
    <location>
        <begin position="145"/>
        <end position="146"/>
    </location>
    <ligand>
        <name>S-adenosyl-L-methionine</name>
        <dbReference type="ChEBI" id="CHEBI:59789"/>
    </ligand>
</feature>
<dbReference type="PATRIC" id="fig|1526658.3.peg.3440"/>
<comment type="caution">
    <text evidence="2">The sequence shown here is derived from an EMBL/GenBank/DDBJ whole genome shotgun (WGS) entry which is preliminary data.</text>
</comment>
<evidence type="ECO:0000313" key="2">
    <source>
        <dbReference type="EMBL" id="KPH82662.1"/>
    </source>
</evidence>
<comment type="catalytic activity">
    <reaction evidence="1">
        <text>adenosine(2030) in 23S rRNA + S-adenosyl-L-methionine = N(6)-methyladenosine(2030) in 23S rRNA + S-adenosyl-L-homocysteine + H(+)</text>
        <dbReference type="Rhea" id="RHEA:43736"/>
        <dbReference type="Rhea" id="RHEA-COMP:10668"/>
        <dbReference type="Rhea" id="RHEA-COMP:10669"/>
        <dbReference type="ChEBI" id="CHEBI:15378"/>
        <dbReference type="ChEBI" id="CHEBI:57856"/>
        <dbReference type="ChEBI" id="CHEBI:59789"/>
        <dbReference type="ChEBI" id="CHEBI:74411"/>
        <dbReference type="ChEBI" id="CHEBI:74449"/>
        <dbReference type="EC" id="2.1.1.266"/>
    </reaction>
</comment>
<feature type="binding site" evidence="1">
    <location>
        <position position="102"/>
    </location>
    <ligand>
        <name>S-adenosyl-L-methionine</name>
        <dbReference type="ChEBI" id="CHEBI:59789"/>
    </ligand>
</feature>
<feature type="binding site" evidence="1">
    <location>
        <position position="18"/>
    </location>
    <ligand>
        <name>S-adenosyl-L-methionine</name>
        <dbReference type="ChEBI" id="CHEBI:59789"/>
    </ligand>
</feature>
<feature type="binding site" evidence="1">
    <location>
        <position position="120"/>
    </location>
    <ligand>
        <name>S-adenosyl-L-methionine</name>
        <dbReference type="ChEBI" id="CHEBI:59789"/>
    </ligand>
</feature>
<dbReference type="GO" id="GO:0005829">
    <property type="term" value="C:cytosol"/>
    <property type="evidence" value="ECO:0007669"/>
    <property type="project" value="TreeGrafter"/>
</dbReference>
<evidence type="ECO:0000313" key="3">
    <source>
        <dbReference type="Proteomes" id="UP000037822"/>
    </source>
</evidence>
<dbReference type="Pfam" id="PF04378">
    <property type="entry name" value="RsmJ"/>
    <property type="match status" value="1"/>
</dbReference>
<name>A0A0N1N543_9HYPH</name>
<gene>
    <name evidence="1" type="primary">rlmJ</name>
    <name evidence="2" type="ORF">AE618_02305</name>
</gene>
<comment type="subunit">
    <text evidence="1">Monomer.</text>
</comment>
<dbReference type="AlphaFoldDB" id="A0A0N1N543"/>
<comment type="similarity">
    <text evidence="1">Belongs to the RlmJ family.</text>
</comment>
<protein>
    <recommendedName>
        <fullName evidence="1">Ribosomal RNA large subunit methyltransferase J</fullName>
        <ecNumber evidence="1">2.1.1.266</ecNumber>
    </recommendedName>
    <alternativeName>
        <fullName evidence="1">23S rRNA (adenine(2030)-N6)-methyltransferase</fullName>
    </alternativeName>
    <alternativeName>
        <fullName evidence="1">23S rRNA m6A2030 methyltransferase</fullName>
    </alternativeName>
</protein>
<dbReference type="RefSeq" id="WP_054207446.1">
    <property type="nucleotide sequence ID" value="NZ_LGSZ01000015.1"/>
</dbReference>
<feature type="binding site" evidence="1">
    <location>
        <position position="41"/>
    </location>
    <ligand>
        <name>S-adenosyl-L-methionine</name>
        <dbReference type="ChEBI" id="CHEBI:59789"/>
    </ligand>
</feature>
<accession>A0A0N1N543</accession>
<feature type="active site" description="Proton acceptor" evidence="1">
    <location>
        <position position="166"/>
    </location>
</feature>
<dbReference type="HAMAP" id="MF_00934">
    <property type="entry name" value="23SrRNA_methyltr_J"/>
    <property type="match status" value="1"/>
</dbReference>
<dbReference type="InterPro" id="IPR029063">
    <property type="entry name" value="SAM-dependent_MTases_sf"/>
</dbReference>
<keyword evidence="1" id="KW-0698">rRNA processing</keyword>
<organism evidence="2 3">
    <name type="scientific">Bosea vaviloviae</name>
    <dbReference type="NCBI Taxonomy" id="1526658"/>
    <lineage>
        <taxon>Bacteria</taxon>
        <taxon>Pseudomonadati</taxon>
        <taxon>Pseudomonadota</taxon>
        <taxon>Alphaproteobacteria</taxon>
        <taxon>Hyphomicrobiales</taxon>
        <taxon>Boseaceae</taxon>
        <taxon>Bosea</taxon>
    </lineage>
</organism>
<dbReference type="GO" id="GO:0070475">
    <property type="term" value="P:rRNA base methylation"/>
    <property type="evidence" value="ECO:0007669"/>
    <property type="project" value="UniProtKB-UniRule"/>
</dbReference>
<dbReference type="GO" id="GO:0003723">
    <property type="term" value="F:RNA binding"/>
    <property type="evidence" value="ECO:0007669"/>
    <property type="project" value="UniProtKB-UniRule"/>
</dbReference>
<keyword evidence="1" id="KW-0489">Methyltransferase</keyword>
<keyword evidence="3" id="KW-1185">Reference proteome</keyword>
<dbReference type="PANTHER" id="PTHR37426">
    <property type="entry name" value="RIBOSOMAL RNA LARGE SUBUNIT METHYLTRANSFERASE J"/>
    <property type="match status" value="1"/>
</dbReference>
<dbReference type="Proteomes" id="UP000037822">
    <property type="component" value="Unassembled WGS sequence"/>
</dbReference>
<dbReference type="GO" id="GO:0036307">
    <property type="term" value="F:23S rRNA (adenine(2030)-N(6))-methyltransferase activity"/>
    <property type="evidence" value="ECO:0007669"/>
    <property type="project" value="UniProtKB-UniRule"/>
</dbReference>
<reference evidence="2 3" key="1">
    <citation type="submission" date="2015-07" db="EMBL/GenBank/DDBJ databases">
        <title>Whole genome sequencing of Bosea vaviloviae isolated from cave pool.</title>
        <authorList>
            <person name="Tan N.E.H."/>
            <person name="Lee Y.P."/>
            <person name="Gan H.M."/>
            <person name="Barton H."/>
            <person name="Savka M.A."/>
        </authorList>
    </citation>
    <scope>NUCLEOTIDE SEQUENCE [LARGE SCALE GENOMIC DNA]</scope>
    <source>
        <strain evidence="2 3">SD260</strain>
    </source>
</reference>
<sequence length="283" mass="31572">MNYRHGFHAGNFADVLKHVVLMRILTHLNGKATPYRVVDTHAGAGRYDLGSEEALRTHEWKDGVARIDRSPLSAPVEALLKPWRDAVSGARSLYGADAYPGSPWLCRQMMRRDDRLIAAELHPQTHKKLVQAIGRDERCKALAIDGWNALRGNVPPKERRGLVLIDPPFEEKDEFATLEAELIAAHRKWPTGTYALWYPVKDRRAVENLLAAILAAGIGRLLRLEIDVDRPEAAGGLSATGMLVVNPPWMLSEEARILLPALTERLAQGPHPRYLCEPIRSDG</sequence>
<dbReference type="EC" id="2.1.1.266" evidence="1"/>
<comment type="function">
    <text evidence="1">Specifically methylates the adenine in position 2030 of 23S rRNA.</text>
</comment>
<evidence type="ECO:0000256" key="1">
    <source>
        <dbReference type="HAMAP-Rule" id="MF_00934"/>
    </source>
</evidence>
<keyword evidence="1" id="KW-0694">RNA-binding</keyword>
<keyword evidence="1" id="KW-0949">S-adenosyl-L-methionine</keyword>
<dbReference type="InterPro" id="IPR007473">
    <property type="entry name" value="RlmJ"/>
</dbReference>
<feature type="site" description="Interaction with substrate rRNA" evidence="1">
    <location>
        <position position="3"/>
    </location>
</feature>
<dbReference type="OrthoDB" id="9791274at2"/>
<dbReference type="SUPFAM" id="SSF53335">
    <property type="entry name" value="S-adenosyl-L-methionine-dependent methyltransferases"/>
    <property type="match status" value="1"/>
</dbReference>
<proteinExistence type="inferred from homology"/>